<dbReference type="SUPFAM" id="SSF46785">
    <property type="entry name" value="Winged helix' DNA-binding domain"/>
    <property type="match status" value="1"/>
</dbReference>
<evidence type="ECO:0000259" key="5">
    <source>
        <dbReference type="PROSITE" id="PS50931"/>
    </source>
</evidence>
<accession>A0A7G3G8G7</accession>
<dbReference type="Pfam" id="PF00126">
    <property type="entry name" value="HTH_1"/>
    <property type="match status" value="1"/>
</dbReference>
<sequence>MENSFLKMKNTDLDWNDLKYFLAVAREGGLSAAALKLGGSASTVSRHISALENRLGVKLFLRQQTGYLLTDQGTSILMRVTEVENAMLTVERNGDQLQSVDEVSGLIRLAAAESLASYLIMPHMPEFLALYPKMQVELLVGALPANLARREADVALRYGDSIVVDNNQDYITHFVGYVHFAPYCQKSLLADLSAEQDPWKTLAIIELSDCWAYLPMVKWLKQITQNRVPLIKGNTLHTQYVAVRCGLGITLLPEYVGDIDNMLVKLDAPTVVPSRELWLVYHRDLKASQRVLAMKDFLIKLLAQVLDSKV</sequence>
<evidence type="ECO:0000313" key="7">
    <source>
        <dbReference type="Proteomes" id="UP000515917"/>
    </source>
</evidence>
<dbReference type="Gene3D" id="3.40.190.290">
    <property type="match status" value="1"/>
</dbReference>
<organism evidence="6 7">
    <name type="scientific">Iodobacter fluviatilis</name>
    <dbReference type="NCBI Taxonomy" id="537"/>
    <lineage>
        <taxon>Bacteria</taxon>
        <taxon>Pseudomonadati</taxon>
        <taxon>Pseudomonadota</taxon>
        <taxon>Betaproteobacteria</taxon>
        <taxon>Neisseriales</taxon>
        <taxon>Chitinibacteraceae</taxon>
        <taxon>Iodobacter</taxon>
    </lineage>
</organism>
<dbReference type="InterPro" id="IPR000847">
    <property type="entry name" value="LysR_HTH_N"/>
</dbReference>
<dbReference type="Pfam" id="PF03466">
    <property type="entry name" value="LysR_substrate"/>
    <property type="match status" value="1"/>
</dbReference>
<dbReference type="SUPFAM" id="SSF53850">
    <property type="entry name" value="Periplasmic binding protein-like II"/>
    <property type="match status" value="1"/>
</dbReference>
<keyword evidence="4" id="KW-0804">Transcription</keyword>
<dbReference type="Proteomes" id="UP000515917">
    <property type="component" value="Chromosome"/>
</dbReference>
<dbReference type="InterPro" id="IPR058163">
    <property type="entry name" value="LysR-type_TF_proteobact-type"/>
</dbReference>
<keyword evidence="7" id="KW-1185">Reference proteome</keyword>
<feature type="domain" description="HTH lysR-type" evidence="5">
    <location>
        <begin position="13"/>
        <end position="70"/>
    </location>
</feature>
<dbReference type="InterPro" id="IPR036388">
    <property type="entry name" value="WH-like_DNA-bd_sf"/>
</dbReference>
<comment type="similarity">
    <text evidence="1">Belongs to the LysR transcriptional regulatory family.</text>
</comment>
<keyword evidence="3" id="KW-0238">DNA-binding</keyword>
<proteinExistence type="inferred from homology"/>
<protein>
    <recommendedName>
        <fullName evidence="5">HTH lysR-type domain-containing protein</fullName>
    </recommendedName>
</protein>
<keyword evidence="2" id="KW-0805">Transcription regulation</keyword>
<dbReference type="AlphaFoldDB" id="A0A7G3G8G7"/>
<evidence type="ECO:0000256" key="3">
    <source>
        <dbReference type="ARBA" id="ARBA00023125"/>
    </source>
</evidence>
<dbReference type="KEGG" id="ifl:C1H71_07810"/>
<dbReference type="PROSITE" id="PS50931">
    <property type="entry name" value="HTH_LYSR"/>
    <property type="match status" value="1"/>
</dbReference>
<dbReference type="GO" id="GO:0003700">
    <property type="term" value="F:DNA-binding transcription factor activity"/>
    <property type="evidence" value="ECO:0007669"/>
    <property type="project" value="InterPro"/>
</dbReference>
<dbReference type="GO" id="GO:0043565">
    <property type="term" value="F:sequence-specific DNA binding"/>
    <property type="evidence" value="ECO:0007669"/>
    <property type="project" value="TreeGrafter"/>
</dbReference>
<dbReference type="GO" id="GO:0006351">
    <property type="term" value="P:DNA-templated transcription"/>
    <property type="evidence" value="ECO:0007669"/>
    <property type="project" value="TreeGrafter"/>
</dbReference>
<dbReference type="PANTHER" id="PTHR30537:SF3">
    <property type="entry name" value="TRANSCRIPTIONAL REGULATORY PROTEIN"/>
    <property type="match status" value="1"/>
</dbReference>
<dbReference type="RefSeq" id="WP_130106033.1">
    <property type="nucleotide sequence ID" value="NZ_CP025781.1"/>
</dbReference>
<dbReference type="EMBL" id="CP025781">
    <property type="protein sequence ID" value="QBC43454.1"/>
    <property type="molecule type" value="Genomic_DNA"/>
</dbReference>
<evidence type="ECO:0000313" key="6">
    <source>
        <dbReference type="EMBL" id="QBC43454.1"/>
    </source>
</evidence>
<reference evidence="6 7" key="1">
    <citation type="submission" date="2018-01" db="EMBL/GenBank/DDBJ databases">
        <title>Genome sequence of Iodobacter sp. strain PCH194 isolated from Indian Trans-Himalaya.</title>
        <authorList>
            <person name="Kumar V."/>
            <person name="Thakur V."/>
            <person name="Kumar S."/>
            <person name="Singh D."/>
        </authorList>
    </citation>
    <scope>NUCLEOTIDE SEQUENCE [LARGE SCALE GENOMIC DNA]</scope>
    <source>
        <strain evidence="6 7">PCH194</strain>
    </source>
</reference>
<evidence type="ECO:0000256" key="1">
    <source>
        <dbReference type="ARBA" id="ARBA00009437"/>
    </source>
</evidence>
<evidence type="ECO:0000256" key="4">
    <source>
        <dbReference type="ARBA" id="ARBA00023163"/>
    </source>
</evidence>
<dbReference type="Gene3D" id="1.10.10.10">
    <property type="entry name" value="Winged helix-like DNA-binding domain superfamily/Winged helix DNA-binding domain"/>
    <property type="match status" value="1"/>
</dbReference>
<dbReference type="PANTHER" id="PTHR30537">
    <property type="entry name" value="HTH-TYPE TRANSCRIPTIONAL REGULATOR"/>
    <property type="match status" value="1"/>
</dbReference>
<dbReference type="InterPro" id="IPR036390">
    <property type="entry name" value="WH_DNA-bd_sf"/>
</dbReference>
<name>A0A7G3G8G7_9NEIS</name>
<evidence type="ECO:0000256" key="2">
    <source>
        <dbReference type="ARBA" id="ARBA00023015"/>
    </source>
</evidence>
<gene>
    <name evidence="6" type="ORF">C1H71_07810</name>
</gene>
<dbReference type="InterPro" id="IPR005119">
    <property type="entry name" value="LysR_subst-bd"/>
</dbReference>